<keyword evidence="2" id="KW-1185">Reference proteome</keyword>
<sequence length="43" mass="4774">MRGWNGKGTDPDTMHYAIFTVGQANCATRMLAEPCCATQRELK</sequence>
<organism evidence="1 2">
    <name type="scientific">Gimesia panareensis</name>
    <dbReference type="NCBI Taxonomy" id="2527978"/>
    <lineage>
        <taxon>Bacteria</taxon>
        <taxon>Pseudomonadati</taxon>
        <taxon>Planctomycetota</taxon>
        <taxon>Planctomycetia</taxon>
        <taxon>Planctomycetales</taxon>
        <taxon>Planctomycetaceae</taxon>
        <taxon>Gimesia</taxon>
    </lineage>
</organism>
<dbReference type="AlphaFoldDB" id="A0A517Q9N1"/>
<reference evidence="1 2" key="1">
    <citation type="submission" date="2019-03" db="EMBL/GenBank/DDBJ databases">
        <title>Deep-cultivation of Planctomycetes and their phenomic and genomic characterization uncovers novel biology.</title>
        <authorList>
            <person name="Wiegand S."/>
            <person name="Jogler M."/>
            <person name="Boedeker C."/>
            <person name="Pinto D."/>
            <person name="Vollmers J."/>
            <person name="Rivas-Marin E."/>
            <person name="Kohn T."/>
            <person name="Peeters S.H."/>
            <person name="Heuer A."/>
            <person name="Rast P."/>
            <person name="Oberbeckmann S."/>
            <person name="Bunk B."/>
            <person name="Jeske O."/>
            <person name="Meyerdierks A."/>
            <person name="Storesund J.E."/>
            <person name="Kallscheuer N."/>
            <person name="Luecker S."/>
            <person name="Lage O.M."/>
            <person name="Pohl T."/>
            <person name="Merkel B.J."/>
            <person name="Hornburger P."/>
            <person name="Mueller R.-W."/>
            <person name="Bruemmer F."/>
            <person name="Labrenz M."/>
            <person name="Spormann A.M."/>
            <person name="Op den Camp H."/>
            <person name="Overmann J."/>
            <person name="Amann R."/>
            <person name="Jetten M.S.M."/>
            <person name="Mascher T."/>
            <person name="Medema M.H."/>
            <person name="Devos D.P."/>
            <person name="Kaster A.-K."/>
            <person name="Ovreas L."/>
            <person name="Rohde M."/>
            <person name="Galperin M.Y."/>
            <person name="Jogler C."/>
        </authorList>
    </citation>
    <scope>NUCLEOTIDE SEQUENCE [LARGE SCALE GENOMIC DNA]</scope>
    <source>
        <strain evidence="1 2">Enr10</strain>
    </source>
</reference>
<dbReference type="Proteomes" id="UP000315647">
    <property type="component" value="Chromosome"/>
</dbReference>
<proteinExistence type="predicted"/>
<name>A0A517Q9N1_9PLAN</name>
<accession>A0A517Q9N1</accession>
<gene>
    <name evidence="1" type="ORF">Enr10x_36750</name>
</gene>
<evidence type="ECO:0000313" key="1">
    <source>
        <dbReference type="EMBL" id="QDT28333.1"/>
    </source>
</evidence>
<dbReference type="EMBL" id="CP037421">
    <property type="protein sequence ID" value="QDT28333.1"/>
    <property type="molecule type" value="Genomic_DNA"/>
</dbReference>
<protein>
    <submittedName>
        <fullName evidence="1">Uncharacterized protein</fullName>
    </submittedName>
</protein>
<evidence type="ECO:0000313" key="2">
    <source>
        <dbReference type="Proteomes" id="UP000315647"/>
    </source>
</evidence>